<proteinExistence type="inferred from homology"/>
<feature type="binding site" evidence="8">
    <location>
        <begin position="44"/>
        <end position="51"/>
    </location>
    <ligand>
        <name>ATP</name>
        <dbReference type="ChEBI" id="CHEBI:30616"/>
    </ligand>
</feature>
<comment type="function">
    <text evidence="8">Catalyzes the ATP-dependent amidation of deamido-NAD to form NAD. Uses ammonia as a nitrogen source.</text>
</comment>
<keyword evidence="3 8" id="KW-0479">Metal-binding</keyword>
<organism evidence="12 13">
    <name type="scientific">Corynebacterium felinum</name>
    <dbReference type="NCBI Taxonomy" id="131318"/>
    <lineage>
        <taxon>Bacteria</taxon>
        <taxon>Bacillati</taxon>
        <taxon>Actinomycetota</taxon>
        <taxon>Actinomycetes</taxon>
        <taxon>Mycobacteriales</taxon>
        <taxon>Corynebacteriaceae</taxon>
        <taxon>Corynebacterium</taxon>
    </lineage>
</organism>
<keyword evidence="13" id="KW-1185">Reference proteome</keyword>
<evidence type="ECO:0000313" key="12">
    <source>
        <dbReference type="EMBL" id="MDR7353691.1"/>
    </source>
</evidence>
<dbReference type="PANTHER" id="PTHR23090">
    <property type="entry name" value="NH 3 /GLUTAMINE-DEPENDENT NAD + SYNTHETASE"/>
    <property type="match status" value="1"/>
</dbReference>
<dbReference type="InterPro" id="IPR022926">
    <property type="entry name" value="NH(3)-dep_NAD(+)_synth"/>
</dbReference>
<feature type="binding site" evidence="8">
    <location>
        <position position="209"/>
    </location>
    <ligand>
        <name>ATP</name>
        <dbReference type="ChEBI" id="CHEBI:30616"/>
    </ligand>
</feature>
<comment type="subunit">
    <text evidence="8">Homodimer.</text>
</comment>
<feature type="binding site" evidence="8">
    <location>
        <position position="187"/>
    </location>
    <ligand>
        <name>ATP</name>
        <dbReference type="ChEBI" id="CHEBI:30616"/>
    </ligand>
</feature>
<evidence type="ECO:0000256" key="9">
    <source>
        <dbReference type="RuleBase" id="RU003811"/>
    </source>
</evidence>
<dbReference type="HAMAP" id="MF_00193">
    <property type="entry name" value="NadE_ammonia_dep"/>
    <property type="match status" value="1"/>
</dbReference>
<keyword evidence="5 8" id="KW-0067">ATP-binding</keyword>
<dbReference type="CDD" id="cd00553">
    <property type="entry name" value="NAD_synthase"/>
    <property type="match status" value="1"/>
</dbReference>
<evidence type="ECO:0000256" key="5">
    <source>
        <dbReference type="ARBA" id="ARBA00022840"/>
    </source>
</evidence>
<gene>
    <name evidence="8" type="primary">nadE</name>
    <name evidence="12" type="ORF">J2S37_000229</name>
</gene>
<dbReference type="Proteomes" id="UP001183619">
    <property type="component" value="Unassembled WGS sequence"/>
</dbReference>
<evidence type="ECO:0000256" key="7">
    <source>
        <dbReference type="ARBA" id="ARBA00023027"/>
    </source>
</evidence>
<comment type="caution">
    <text evidence="12">The sequence shown here is derived from an EMBL/GenBank/DDBJ whole genome shotgun (WGS) entry which is preliminary data.</text>
</comment>
<dbReference type="InterPro" id="IPR022310">
    <property type="entry name" value="NAD/GMP_synthase"/>
</dbReference>
<keyword evidence="7 8" id="KW-0520">NAD</keyword>
<keyword evidence="2 8" id="KW-0436">Ligase</keyword>
<feature type="binding site" evidence="8">
    <location>
        <position position="50"/>
    </location>
    <ligand>
        <name>Mg(2+)</name>
        <dbReference type="ChEBI" id="CHEBI:18420"/>
    </ligand>
</feature>
<feature type="domain" description="NAD/GMP synthase" evidence="11">
    <location>
        <begin position="22"/>
        <end position="264"/>
    </location>
</feature>
<accession>A0ABU2B5L8</accession>
<dbReference type="InterPro" id="IPR003694">
    <property type="entry name" value="NAD_synthase"/>
</dbReference>
<dbReference type="Pfam" id="PF02540">
    <property type="entry name" value="NAD_synthase"/>
    <property type="match status" value="1"/>
</dbReference>
<dbReference type="InterPro" id="IPR014729">
    <property type="entry name" value="Rossmann-like_a/b/a_fold"/>
</dbReference>
<protein>
    <recommendedName>
        <fullName evidence="8 10">NH(3)-dependent NAD(+) synthetase</fullName>
        <ecNumber evidence="8 10">6.3.1.5</ecNumber>
    </recommendedName>
</protein>
<sequence>MKQPLIRHALHTSATIDPAEEITSRVDFLCNYLRYAHAEGFVLGISGGQDSTLGGKLAQLAVEKLRNQGTHAEFWAMRLPYGVQFDEHDCDIALNFINPDHTIEVNIKESTDALAADLAAQLGQKTLSDFNKGNIKARQRMVAQFALAGEKRLLVLGTDHAAENVTGFFTKFGDGAADLMPLFGLSKRQGAALLRELGAPESTWLKVPTADLEEDRPALADEDALGVSYTEIDNYIEGTGEVSSHAQARIEHLWDIGEHKRHLPVTPQDMWWKKTTESNNNE</sequence>
<evidence type="ECO:0000256" key="4">
    <source>
        <dbReference type="ARBA" id="ARBA00022741"/>
    </source>
</evidence>
<feature type="binding site" description="in other chain" evidence="8">
    <location>
        <position position="138"/>
    </location>
    <ligand>
        <name>deamido-NAD(+)</name>
        <dbReference type="ChEBI" id="CHEBI:58437"/>
        <note>ligand shared between two neighboring subunits</note>
    </ligand>
</feature>
<dbReference type="EC" id="6.3.1.5" evidence="8 10"/>
<comment type="catalytic activity">
    <reaction evidence="8 10">
        <text>deamido-NAD(+) + NH4(+) + ATP = AMP + diphosphate + NAD(+) + H(+)</text>
        <dbReference type="Rhea" id="RHEA:21188"/>
        <dbReference type="ChEBI" id="CHEBI:15378"/>
        <dbReference type="ChEBI" id="CHEBI:28938"/>
        <dbReference type="ChEBI" id="CHEBI:30616"/>
        <dbReference type="ChEBI" id="CHEBI:33019"/>
        <dbReference type="ChEBI" id="CHEBI:57540"/>
        <dbReference type="ChEBI" id="CHEBI:58437"/>
        <dbReference type="ChEBI" id="CHEBI:456215"/>
        <dbReference type="EC" id="6.3.1.5"/>
    </reaction>
</comment>
<evidence type="ECO:0000256" key="8">
    <source>
        <dbReference type="HAMAP-Rule" id="MF_00193"/>
    </source>
</evidence>
<evidence type="ECO:0000313" key="13">
    <source>
        <dbReference type="Proteomes" id="UP001183619"/>
    </source>
</evidence>
<comment type="pathway">
    <text evidence="8">Cofactor biosynthesis; NAD(+) biosynthesis; NAD(+) from deamido-NAD(+) (ammonia route): step 1/1.</text>
</comment>
<evidence type="ECO:0000256" key="6">
    <source>
        <dbReference type="ARBA" id="ARBA00022842"/>
    </source>
</evidence>
<evidence type="ECO:0000256" key="2">
    <source>
        <dbReference type="ARBA" id="ARBA00022598"/>
    </source>
</evidence>
<evidence type="ECO:0000256" key="1">
    <source>
        <dbReference type="ARBA" id="ARBA00005859"/>
    </source>
</evidence>
<evidence type="ECO:0000259" key="11">
    <source>
        <dbReference type="Pfam" id="PF02540"/>
    </source>
</evidence>
<dbReference type="PANTHER" id="PTHR23090:SF7">
    <property type="entry name" value="NH(3)-DEPENDENT NAD(+) SYNTHETASE"/>
    <property type="match status" value="1"/>
</dbReference>
<feature type="binding site" evidence="8">
    <location>
        <position position="178"/>
    </location>
    <ligand>
        <name>deamido-NAD(+)</name>
        <dbReference type="ChEBI" id="CHEBI:58437"/>
        <note>ligand shared between two neighboring subunits</note>
    </ligand>
</feature>
<keyword evidence="4 8" id="KW-0547">Nucleotide-binding</keyword>
<dbReference type="EMBL" id="JAVDYF010000001">
    <property type="protein sequence ID" value="MDR7353691.1"/>
    <property type="molecule type" value="Genomic_DNA"/>
</dbReference>
<name>A0ABU2B5L8_9CORY</name>
<evidence type="ECO:0000256" key="10">
    <source>
        <dbReference type="RuleBase" id="RU003812"/>
    </source>
</evidence>
<feature type="binding site" description="in other chain" evidence="8">
    <location>
        <begin position="259"/>
        <end position="260"/>
    </location>
    <ligand>
        <name>deamido-NAD(+)</name>
        <dbReference type="ChEBI" id="CHEBI:58437"/>
        <note>ligand shared between two neighboring subunits</note>
    </ligand>
</feature>
<comment type="similarity">
    <text evidence="1 8 9">Belongs to the NAD synthetase family.</text>
</comment>
<feature type="binding site" description="in other chain" evidence="8">
    <location>
        <position position="171"/>
    </location>
    <ligand>
        <name>deamido-NAD(+)</name>
        <dbReference type="ChEBI" id="CHEBI:58437"/>
        <note>ligand shared between two neighboring subunits</note>
    </ligand>
</feature>
<evidence type="ECO:0000256" key="3">
    <source>
        <dbReference type="ARBA" id="ARBA00022723"/>
    </source>
</evidence>
<dbReference type="GO" id="GO:0008795">
    <property type="term" value="F:NAD+ synthase activity"/>
    <property type="evidence" value="ECO:0007669"/>
    <property type="project" value="UniProtKB-EC"/>
</dbReference>
<keyword evidence="6 8" id="KW-0460">Magnesium</keyword>
<dbReference type="SUPFAM" id="SSF52402">
    <property type="entry name" value="Adenine nucleotide alpha hydrolases-like"/>
    <property type="match status" value="1"/>
</dbReference>
<dbReference type="NCBIfam" id="NF001979">
    <property type="entry name" value="PRK00768.1"/>
    <property type="match status" value="1"/>
</dbReference>
<dbReference type="Gene3D" id="3.40.50.620">
    <property type="entry name" value="HUPs"/>
    <property type="match status" value="1"/>
</dbReference>
<feature type="binding site" evidence="8">
    <location>
        <position position="158"/>
    </location>
    <ligand>
        <name>ATP</name>
        <dbReference type="ChEBI" id="CHEBI:30616"/>
    </ligand>
</feature>
<reference evidence="12 13" key="1">
    <citation type="submission" date="2023-07" db="EMBL/GenBank/DDBJ databases">
        <title>Sequencing the genomes of 1000 actinobacteria strains.</title>
        <authorList>
            <person name="Klenk H.-P."/>
        </authorList>
    </citation>
    <scope>NUCLEOTIDE SEQUENCE [LARGE SCALE GENOMIC DNA]</scope>
    <source>
        <strain evidence="12 13">DSM 44508</strain>
    </source>
</reference>
<feature type="binding site" evidence="8">
    <location>
        <position position="163"/>
    </location>
    <ligand>
        <name>Mg(2+)</name>
        <dbReference type="ChEBI" id="CHEBI:18420"/>
    </ligand>
</feature>
<dbReference type="NCBIfam" id="TIGR00552">
    <property type="entry name" value="nadE"/>
    <property type="match status" value="1"/>
</dbReference>
<dbReference type="RefSeq" id="WP_277104001.1">
    <property type="nucleotide sequence ID" value="NZ_BAAAJS010000074.1"/>
</dbReference>